<dbReference type="Proteomes" id="UP000595917">
    <property type="component" value="Chromosome"/>
</dbReference>
<evidence type="ECO:0000256" key="4">
    <source>
        <dbReference type="ARBA" id="ARBA00023295"/>
    </source>
</evidence>
<dbReference type="GO" id="GO:0005975">
    <property type="term" value="P:carbohydrate metabolic process"/>
    <property type="evidence" value="ECO:0007669"/>
    <property type="project" value="InterPro"/>
</dbReference>
<keyword evidence="3 5" id="KW-0378">Hydrolase</keyword>
<dbReference type="KEGG" id="bhc:JFL75_10980"/>
<evidence type="ECO:0000313" key="8">
    <source>
        <dbReference type="EMBL" id="QQO07483.1"/>
    </source>
</evidence>
<dbReference type="Pfam" id="PF08244">
    <property type="entry name" value="Glyco_hydro_32C"/>
    <property type="match status" value="1"/>
</dbReference>
<dbReference type="EMBL" id="CP067089">
    <property type="protein sequence ID" value="QQO07483.1"/>
    <property type="molecule type" value="Genomic_DNA"/>
</dbReference>
<dbReference type="GO" id="GO:0004564">
    <property type="term" value="F:beta-fructofuranosidase activity"/>
    <property type="evidence" value="ECO:0007669"/>
    <property type="project" value="UniProtKB-EC"/>
</dbReference>
<dbReference type="EC" id="3.2.1.26" evidence="2"/>
<dbReference type="InterPro" id="IPR013148">
    <property type="entry name" value="Glyco_hydro_32_N"/>
</dbReference>
<accession>A0A7T7XJU0</accession>
<dbReference type="InterPro" id="IPR013320">
    <property type="entry name" value="ConA-like_dom_sf"/>
</dbReference>
<dbReference type="Gene3D" id="2.115.10.20">
    <property type="entry name" value="Glycosyl hydrolase domain, family 43"/>
    <property type="match status" value="1"/>
</dbReference>
<dbReference type="Pfam" id="PF00251">
    <property type="entry name" value="Glyco_hydro_32N"/>
    <property type="match status" value="1"/>
</dbReference>
<sequence length="561" mass="62871">MKEFSLNSGKYTKLVVFAARESGSGASGALRLTDKSGTVRGEIFPEDSRPVPFSFSLDRNTSYTLAIRNVMIPYVYLCGNDDVLESGIGFIETVGGTLRIVEKADLSGAYGQPLRNQFHFAAYKNWINDPNGLCRFRGYYHLFYQFNPFGLEWDNMHWGHAVSRDLIRWTHLPIALFPQKELYGNPGLRGGAYSGCAVTDDERMTLYFTRNTSPPVKGPETRETQQEAFSTNGIDVFGERTIIPGRPEGSADYNFRDPKVVSIRGKTAMLIATTVHGVCSVMMYEPAGKEWVYSGIIFQDDLDCETFECVNYVENPETGEGALICALQNARDPKGRRRLSVCYTGYFDGGSFNSRNRRIYDFGTCCYAVQTMDLPGRTVAFGWIVDSYGEFKKEGSISNGAITLPRELTVTDGWLYTRPARETASLSGRELFRGQPSRETVIELGDLCYRVDLVLNGRTDFTLCLAESGDERLELRRSGSIVTIDYQRPGSDAPPLTEEIETVTDVTVFMDRSAAEIFINDGRYCATRVFYISDRKKQFSARFSSAGSVASMTVWELNPIW</sequence>
<evidence type="ECO:0000256" key="1">
    <source>
        <dbReference type="ARBA" id="ARBA00009902"/>
    </source>
</evidence>
<evidence type="ECO:0000256" key="3">
    <source>
        <dbReference type="ARBA" id="ARBA00022801"/>
    </source>
</evidence>
<dbReference type="SUPFAM" id="SSF49899">
    <property type="entry name" value="Concanavalin A-like lectins/glucanases"/>
    <property type="match status" value="1"/>
</dbReference>
<dbReference type="InterPro" id="IPR023296">
    <property type="entry name" value="Glyco_hydro_beta-prop_sf"/>
</dbReference>
<evidence type="ECO:0000259" key="7">
    <source>
        <dbReference type="Pfam" id="PF08244"/>
    </source>
</evidence>
<dbReference type="Gene3D" id="2.60.120.560">
    <property type="entry name" value="Exo-inulinase, domain 1"/>
    <property type="match status" value="1"/>
</dbReference>
<dbReference type="InterPro" id="IPR013189">
    <property type="entry name" value="Glyco_hydro_32_C"/>
</dbReference>
<dbReference type="InterPro" id="IPR051214">
    <property type="entry name" value="GH32_Enzymes"/>
</dbReference>
<comment type="similarity">
    <text evidence="1 5">Belongs to the glycosyl hydrolase 32 family.</text>
</comment>
<dbReference type="RefSeq" id="WP_215624788.1">
    <property type="nucleotide sequence ID" value="NZ_CP067089.2"/>
</dbReference>
<feature type="domain" description="Glycosyl hydrolase family 32 N-terminal" evidence="6">
    <location>
        <begin position="119"/>
        <end position="419"/>
    </location>
</feature>
<feature type="domain" description="Glycosyl hydrolase family 32 C-terminal" evidence="7">
    <location>
        <begin position="476"/>
        <end position="556"/>
    </location>
</feature>
<gene>
    <name evidence="8" type="ORF">JFL75_10980</name>
</gene>
<organism evidence="8 9">
    <name type="scientific">Breznakiella homolactica</name>
    <dbReference type="NCBI Taxonomy" id="2798577"/>
    <lineage>
        <taxon>Bacteria</taxon>
        <taxon>Pseudomonadati</taxon>
        <taxon>Spirochaetota</taxon>
        <taxon>Spirochaetia</taxon>
        <taxon>Spirochaetales</taxon>
        <taxon>Breznakiellaceae</taxon>
        <taxon>Breznakiella</taxon>
    </lineage>
</organism>
<dbReference type="SUPFAM" id="SSF75005">
    <property type="entry name" value="Arabinanase/levansucrase/invertase"/>
    <property type="match status" value="1"/>
</dbReference>
<evidence type="ECO:0000259" key="6">
    <source>
        <dbReference type="Pfam" id="PF00251"/>
    </source>
</evidence>
<keyword evidence="9" id="KW-1185">Reference proteome</keyword>
<proteinExistence type="inferred from homology"/>
<dbReference type="PANTHER" id="PTHR43101">
    <property type="entry name" value="BETA-FRUCTOSIDASE"/>
    <property type="match status" value="1"/>
</dbReference>
<evidence type="ECO:0000256" key="5">
    <source>
        <dbReference type="RuleBase" id="RU362110"/>
    </source>
</evidence>
<name>A0A7T7XJU0_9SPIR</name>
<dbReference type="InterPro" id="IPR001362">
    <property type="entry name" value="Glyco_hydro_32"/>
</dbReference>
<dbReference type="AlphaFoldDB" id="A0A7T7XJU0"/>
<evidence type="ECO:0000256" key="2">
    <source>
        <dbReference type="ARBA" id="ARBA00012758"/>
    </source>
</evidence>
<protein>
    <recommendedName>
        <fullName evidence="2">beta-fructofuranosidase</fullName>
        <ecNumber evidence="2">3.2.1.26</ecNumber>
    </recommendedName>
</protein>
<keyword evidence="4 5" id="KW-0326">Glycosidase</keyword>
<reference evidence="8" key="1">
    <citation type="submission" date="2021-01" db="EMBL/GenBank/DDBJ databases">
        <title>Description of Breznakiella homolactica.</title>
        <authorList>
            <person name="Song Y."/>
            <person name="Brune A."/>
        </authorList>
    </citation>
    <scope>NUCLEOTIDE SEQUENCE</scope>
    <source>
        <strain evidence="8">RmG30</strain>
    </source>
</reference>
<dbReference type="SMART" id="SM00640">
    <property type="entry name" value="Glyco_32"/>
    <property type="match status" value="1"/>
</dbReference>
<evidence type="ECO:0000313" key="9">
    <source>
        <dbReference type="Proteomes" id="UP000595917"/>
    </source>
</evidence>
<dbReference type="PANTHER" id="PTHR43101:SF1">
    <property type="entry name" value="BETA-FRUCTOSIDASE"/>
    <property type="match status" value="1"/>
</dbReference>